<organism evidence="1 2">
    <name type="scientific">Urechidicola vernalis</name>
    <dbReference type="NCBI Taxonomy" id="3075600"/>
    <lineage>
        <taxon>Bacteria</taxon>
        <taxon>Pseudomonadati</taxon>
        <taxon>Bacteroidota</taxon>
        <taxon>Flavobacteriia</taxon>
        <taxon>Flavobacteriales</taxon>
        <taxon>Flavobacteriaceae</taxon>
        <taxon>Urechidicola</taxon>
    </lineage>
</organism>
<sequence length="45" mass="5338">MKSLKSILEMELLQVDWKNIVSINTDRLNGTKNTHENEEMNFLFI</sequence>
<name>A0ABU2Y2L9_9FLAO</name>
<evidence type="ECO:0000313" key="2">
    <source>
        <dbReference type="Proteomes" id="UP001252186"/>
    </source>
</evidence>
<proteinExistence type="predicted"/>
<evidence type="ECO:0000313" key="1">
    <source>
        <dbReference type="EMBL" id="MDT0551942.1"/>
    </source>
</evidence>
<dbReference type="Proteomes" id="UP001252186">
    <property type="component" value="Unassembled WGS sequence"/>
</dbReference>
<accession>A0ABU2Y2L9</accession>
<comment type="caution">
    <text evidence="1">The sequence shown here is derived from an EMBL/GenBank/DDBJ whole genome shotgun (WGS) entry which is preliminary data.</text>
</comment>
<protein>
    <submittedName>
        <fullName evidence="1">Uncharacterized protein</fullName>
    </submittedName>
</protein>
<dbReference type="RefSeq" id="WP_311591763.1">
    <property type="nucleotide sequence ID" value="NZ_JAVRHV010000001.1"/>
</dbReference>
<gene>
    <name evidence="1" type="ORF">RM519_01670</name>
</gene>
<dbReference type="EMBL" id="JAVRHV010000001">
    <property type="protein sequence ID" value="MDT0551942.1"/>
    <property type="molecule type" value="Genomic_DNA"/>
</dbReference>
<reference evidence="1 2" key="1">
    <citation type="submission" date="2023-09" db="EMBL/GenBank/DDBJ databases">
        <authorList>
            <person name="Rey-Velasco X."/>
        </authorList>
    </citation>
    <scope>NUCLEOTIDE SEQUENCE [LARGE SCALE GENOMIC DNA]</scope>
    <source>
        <strain evidence="1 2">P050</strain>
    </source>
</reference>
<keyword evidence="2" id="KW-1185">Reference proteome</keyword>